<accession>A0ABV5MAN6</accession>
<comment type="similarity">
    <text evidence="1">Belongs to the AHA1 family.</text>
</comment>
<dbReference type="RefSeq" id="WP_223093022.1">
    <property type="nucleotide sequence ID" value="NZ_CP061913.1"/>
</dbReference>
<dbReference type="SUPFAM" id="SSF55961">
    <property type="entry name" value="Bet v1-like"/>
    <property type="match status" value="1"/>
</dbReference>
<gene>
    <name evidence="3" type="ORF">ACFFTR_22795</name>
</gene>
<evidence type="ECO:0000256" key="1">
    <source>
        <dbReference type="ARBA" id="ARBA00006817"/>
    </source>
</evidence>
<dbReference type="Gene3D" id="3.30.530.20">
    <property type="match status" value="1"/>
</dbReference>
<protein>
    <submittedName>
        <fullName evidence="3">SRPBCC domain-containing protein</fullName>
    </submittedName>
</protein>
<dbReference type="Proteomes" id="UP001589608">
    <property type="component" value="Unassembled WGS sequence"/>
</dbReference>
<dbReference type="InterPro" id="IPR023393">
    <property type="entry name" value="START-like_dom_sf"/>
</dbReference>
<evidence type="ECO:0000313" key="3">
    <source>
        <dbReference type="EMBL" id="MFB9445918.1"/>
    </source>
</evidence>
<dbReference type="InterPro" id="IPR013538">
    <property type="entry name" value="ASHA1/2-like_C"/>
</dbReference>
<organism evidence="3 4">
    <name type="scientific">Dactylosporangium vinaceum</name>
    <dbReference type="NCBI Taxonomy" id="53362"/>
    <lineage>
        <taxon>Bacteria</taxon>
        <taxon>Bacillati</taxon>
        <taxon>Actinomycetota</taxon>
        <taxon>Actinomycetes</taxon>
        <taxon>Micromonosporales</taxon>
        <taxon>Micromonosporaceae</taxon>
        <taxon>Dactylosporangium</taxon>
    </lineage>
</organism>
<feature type="domain" description="Activator of Hsp90 ATPase homologue 1/2-like C-terminal" evidence="2">
    <location>
        <begin position="15"/>
        <end position="125"/>
    </location>
</feature>
<comment type="caution">
    <text evidence="3">The sequence shown here is derived from an EMBL/GenBank/DDBJ whole genome shotgun (WGS) entry which is preliminary data.</text>
</comment>
<evidence type="ECO:0000259" key="2">
    <source>
        <dbReference type="Pfam" id="PF08327"/>
    </source>
</evidence>
<dbReference type="EMBL" id="JBHMCA010000043">
    <property type="protein sequence ID" value="MFB9445918.1"/>
    <property type="molecule type" value="Genomic_DNA"/>
</dbReference>
<keyword evidence="4" id="KW-1185">Reference proteome</keyword>
<reference evidence="3 4" key="1">
    <citation type="submission" date="2024-09" db="EMBL/GenBank/DDBJ databases">
        <authorList>
            <person name="Sun Q."/>
            <person name="Mori K."/>
        </authorList>
    </citation>
    <scope>NUCLEOTIDE SEQUENCE [LARGE SCALE GENOMIC DNA]</scope>
    <source>
        <strain evidence="3 4">JCM 3307</strain>
    </source>
</reference>
<evidence type="ECO:0000313" key="4">
    <source>
        <dbReference type="Proteomes" id="UP001589608"/>
    </source>
</evidence>
<sequence length="152" mass="16692">MNSQHFALSYAVPHSAAEVFKAVTNVRGWWTGDVDGVADVPGGEFTYRYADLHYSRQLVTELVPDARVAWRVTEARLTFTADPAEWAGTEIVFDIVAQGANTEIRFAHEGLRSDFECFEACSSAWGFFVGSSLRRLITTGEGPTTPPWATAG</sequence>
<name>A0ABV5MAN6_9ACTN</name>
<proteinExistence type="inferred from homology"/>
<dbReference type="Pfam" id="PF08327">
    <property type="entry name" value="AHSA1"/>
    <property type="match status" value="1"/>
</dbReference>
<dbReference type="CDD" id="cd07814">
    <property type="entry name" value="SRPBCC_CalC_Aha1-like"/>
    <property type="match status" value="1"/>
</dbReference>